<dbReference type="InterPro" id="IPR025676">
    <property type="entry name" value="Clr5_dom"/>
</dbReference>
<keyword evidence="4" id="KW-1185">Reference proteome</keyword>
<feature type="domain" description="Clr5" evidence="2">
    <location>
        <begin position="21"/>
        <end position="70"/>
    </location>
</feature>
<accession>A0AAN8EHK6</accession>
<name>A0AAN8EHK6_9EURO</name>
<comment type="caution">
    <text evidence="3">The sequence shown here is derived from an EMBL/GenBank/DDBJ whole genome shotgun (WGS) entry which is preliminary data.</text>
</comment>
<sequence length="637" mass="71761">MSFKVNVYDPKGQAYAPRIKVADWERHRDLISHLHGMKTPRKVMLKRLRDDHNFTPTLGQLQAKCKEWRLNVYAKDWPGTTSTVDSRGTPAPQIPPANSSLSSRDFHLVTETGYVNDWSDDYRIHPSVPSPNYGYTTFQGELLPPVGLLANTADSHWLVPEDARQCEAMLRAAHYYHAISAFQQSFSIYRAVYLYQRRHHSICDPVLIRTVLFSACAAVTDHQRNIVHSVLSEIGSDMGVDGLSALYVECLQAASLSMVSSDSSCDIEAPDLVRARATAYQHILDTSNGDPDDPASTADIQAMLYKFEHLLLMQEHETRILQNLLSWCESVINRLHRELDDIFVGHTSCEDEYYRRVGQVLSGYLMSQWHKQVDEQDEAGFHLMQPYGTDPDAFHFQLNTTQTLVALAFMVVDAVRYDPLRLRDARPDAESTRLWFLDAAKLFKREFRMLCQLDERSRCAVFSETFLQRFYTSVSFRQTAYSWSLQLPAIVDSVGMSLAQQHNTVPQPELEHPPVTLGDLELGPTMDTFEPSNTGMVVVASTLHTSAIHGPDPLLAAANASSPRSDCNSIASFIHTYQRTLKRKFDAHSKSGRSTPGDMMSLTSSAEFRFGMVAATTTSDIDSLWHKMSISEPCPVP</sequence>
<dbReference type="AlphaFoldDB" id="A0AAN8EHK6"/>
<gene>
    <name evidence="3" type="ORF">OHC33_004808</name>
</gene>
<reference evidence="3 4" key="1">
    <citation type="submission" date="2022-12" db="EMBL/GenBank/DDBJ databases">
        <title>Genomic features and morphological characterization of a novel Knufia sp. strain isolated from spacecraft assembly facility.</title>
        <authorList>
            <person name="Teixeira M."/>
            <person name="Chander A.M."/>
            <person name="Stajich J.E."/>
            <person name="Venkateswaran K."/>
        </authorList>
    </citation>
    <scope>NUCLEOTIDE SEQUENCE [LARGE SCALE GENOMIC DNA]</scope>
    <source>
        <strain evidence="3 4">FJI-L2-BK-P2</strain>
    </source>
</reference>
<proteinExistence type="predicted"/>
<dbReference type="Proteomes" id="UP001316803">
    <property type="component" value="Unassembled WGS sequence"/>
</dbReference>
<protein>
    <recommendedName>
        <fullName evidence="2">Clr5 domain-containing protein</fullName>
    </recommendedName>
</protein>
<evidence type="ECO:0000259" key="2">
    <source>
        <dbReference type="Pfam" id="PF14420"/>
    </source>
</evidence>
<feature type="region of interest" description="Disordered" evidence="1">
    <location>
        <begin position="79"/>
        <end position="100"/>
    </location>
</feature>
<evidence type="ECO:0000256" key="1">
    <source>
        <dbReference type="SAM" id="MobiDB-lite"/>
    </source>
</evidence>
<dbReference type="EMBL" id="JAKLMC020000009">
    <property type="protein sequence ID" value="KAK5954235.1"/>
    <property type="molecule type" value="Genomic_DNA"/>
</dbReference>
<dbReference type="Pfam" id="PF14420">
    <property type="entry name" value="Clr5"/>
    <property type="match status" value="1"/>
</dbReference>
<organism evidence="3 4">
    <name type="scientific">Knufia fluminis</name>
    <dbReference type="NCBI Taxonomy" id="191047"/>
    <lineage>
        <taxon>Eukaryota</taxon>
        <taxon>Fungi</taxon>
        <taxon>Dikarya</taxon>
        <taxon>Ascomycota</taxon>
        <taxon>Pezizomycotina</taxon>
        <taxon>Eurotiomycetes</taxon>
        <taxon>Chaetothyriomycetidae</taxon>
        <taxon>Chaetothyriales</taxon>
        <taxon>Trichomeriaceae</taxon>
        <taxon>Knufia</taxon>
    </lineage>
</organism>
<evidence type="ECO:0000313" key="3">
    <source>
        <dbReference type="EMBL" id="KAK5954235.1"/>
    </source>
</evidence>
<evidence type="ECO:0000313" key="4">
    <source>
        <dbReference type="Proteomes" id="UP001316803"/>
    </source>
</evidence>